<accession>A0A068YD04</accession>
<proteinExistence type="inferred from homology"/>
<dbReference type="eggNOG" id="KOG3313">
    <property type="taxonomic scope" value="Eukaryota"/>
</dbReference>
<dbReference type="GO" id="GO:0015631">
    <property type="term" value="F:tubulin binding"/>
    <property type="evidence" value="ECO:0007669"/>
    <property type="project" value="TreeGrafter"/>
</dbReference>
<evidence type="ECO:0000313" key="5">
    <source>
        <dbReference type="Proteomes" id="UP000017246"/>
    </source>
</evidence>
<comment type="function">
    <text evidence="3">Binds specifically to cytosolic chaperonin (c-CPN) and transfers target proteins to it. Binds to nascent polypeptide chain and promotes folding in an environment in which there are many competing pathways for nonnative proteins.</text>
</comment>
<dbReference type="PANTHER" id="PTHR12409">
    <property type="entry name" value="PREFOLDIN SUBUNIT 3"/>
    <property type="match status" value="1"/>
</dbReference>
<dbReference type="GO" id="GO:0005737">
    <property type="term" value="C:cytoplasm"/>
    <property type="evidence" value="ECO:0007669"/>
    <property type="project" value="TreeGrafter"/>
</dbReference>
<dbReference type="GO" id="GO:0007021">
    <property type="term" value="P:tubulin complex assembly"/>
    <property type="evidence" value="ECO:0007669"/>
    <property type="project" value="TreeGrafter"/>
</dbReference>
<dbReference type="PANTHER" id="PTHR12409:SF0">
    <property type="entry name" value="PREFOLDIN SUBUNIT 3"/>
    <property type="match status" value="1"/>
</dbReference>
<comment type="similarity">
    <text evidence="1 3">Belongs to the prefoldin subunit alpha family.</text>
</comment>
<protein>
    <recommendedName>
        <fullName evidence="3">Prefoldin subunit 3</fullName>
    </recommendedName>
</protein>
<dbReference type="SUPFAM" id="SSF46579">
    <property type="entry name" value="Prefoldin"/>
    <property type="match status" value="1"/>
</dbReference>
<evidence type="ECO:0000256" key="3">
    <source>
        <dbReference type="PIRNR" id="PIRNR016396"/>
    </source>
</evidence>
<keyword evidence="2 3" id="KW-0143">Chaperone</keyword>
<dbReference type="CDD" id="cd23156">
    <property type="entry name" value="Prefoldin_3"/>
    <property type="match status" value="1"/>
</dbReference>
<name>A0A068YD04_ECHMU</name>
<evidence type="ECO:0000256" key="1">
    <source>
        <dbReference type="ARBA" id="ARBA00010048"/>
    </source>
</evidence>
<sequence>MMDESGVRILLAHLDTSTVVRSLLDKWLRHSKDSGTLKGIPKATFIEDVDVYLKTNGYVTIRDAMQALDQLYQKYKLMEQAFLQRKLRLLQQMPDITKTLDVVKHLEKKNEDFDVTFEVSDQLYTRAHIDKADKVGLWLGANVMLEYNLAEAKEILLANLSSAETSMADVEETLAFLKEQTTTVEVSLARLHNLNVKRNQAAAAAASSNGARK</sequence>
<keyword evidence="5" id="KW-1185">Reference proteome</keyword>
<organism evidence="4 5">
    <name type="scientific">Echinococcus multilocularis</name>
    <name type="common">Fox tapeworm</name>
    <dbReference type="NCBI Taxonomy" id="6211"/>
    <lineage>
        <taxon>Eukaryota</taxon>
        <taxon>Metazoa</taxon>
        <taxon>Spiralia</taxon>
        <taxon>Lophotrochozoa</taxon>
        <taxon>Platyhelminthes</taxon>
        <taxon>Cestoda</taxon>
        <taxon>Eucestoda</taxon>
        <taxon>Cyclophyllidea</taxon>
        <taxon>Taeniidae</taxon>
        <taxon>Echinococcus</taxon>
    </lineage>
</organism>
<dbReference type="GO" id="GO:0006457">
    <property type="term" value="P:protein folding"/>
    <property type="evidence" value="ECO:0007669"/>
    <property type="project" value="UniProtKB-UniRule"/>
</dbReference>
<evidence type="ECO:0000313" key="4">
    <source>
        <dbReference type="EMBL" id="CDS41172.1"/>
    </source>
</evidence>
<reference evidence="4" key="2">
    <citation type="submission" date="2015-11" db="EMBL/GenBank/DDBJ databases">
        <authorList>
            <person name="Zhang Y."/>
            <person name="Guo Z."/>
        </authorList>
    </citation>
    <scope>NUCLEOTIDE SEQUENCE</scope>
</reference>
<evidence type="ECO:0000256" key="2">
    <source>
        <dbReference type="ARBA" id="ARBA00023186"/>
    </source>
</evidence>
<dbReference type="OrthoDB" id="6375174at2759"/>
<comment type="subunit">
    <text evidence="3">Heterohexamer of two PFD-alpha type and four PFD-beta type subunits.</text>
</comment>
<dbReference type="InterPro" id="IPR016655">
    <property type="entry name" value="PFD3"/>
</dbReference>
<dbReference type="STRING" id="6211.A0A068YD04"/>
<dbReference type="FunFam" id="1.10.287.370:FF:000001">
    <property type="entry name" value="Prefoldin subunit 3"/>
    <property type="match status" value="1"/>
</dbReference>
<dbReference type="InterPro" id="IPR004127">
    <property type="entry name" value="Prefoldin_subunit_alpha"/>
</dbReference>
<dbReference type="EMBL" id="LN902841">
    <property type="protein sequence ID" value="CDS41172.1"/>
    <property type="molecule type" value="Genomic_DNA"/>
</dbReference>
<reference evidence="4" key="1">
    <citation type="journal article" date="2013" name="Nature">
        <title>The genomes of four tapeworm species reveal adaptations to parasitism.</title>
        <authorList>
            <person name="Tsai I.J."/>
            <person name="Zarowiecki M."/>
            <person name="Holroyd N."/>
            <person name="Garciarrubio A."/>
            <person name="Sanchez-Flores A."/>
            <person name="Brooks K.L."/>
            <person name="Tracey A."/>
            <person name="Bobes R.J."/>
            <person name="Fragoso G."/>
            <person name="Sciutto E."/>
            <person name="Aslett M."/>
            <person name="Beasley H."/>
            <person name="Bennett H.M."/>
            <person name="Cai J."/>
            <person name="Camicia F."/>
            <person name="Clark R."/>
            <person name="Cucher M."/>
            <person name="De Silva N."/>
            <person name="Day T.A."/>
            <person name="Deplazes P."/>
            <person name="Estrada K."/>
            <person name="Fernandez C."/>
            <person name="Holland P.W."/>
            <person name="Hou J."/>
            <person name="Hu S."/>
            <person name="Huckvale T."/>
            <person name="Hung S.S."/>
            <person name="Kamenetzky L."/>
            <person name="Keane J.A."/>
            <person name="Kiss F."/>
            <person name="Koziol U."/>
            <person name="Lambert O."/>
            <person name="Liu K."/>
            <person name="Luo X."/>
            <person name="Luo Y."/>
            <person name="Macchiaroli N."/>
            <person name="Nichol S."/>
            <person name="Paps J."/>
            <person name="Parkinson J."/>
            <person name="Pouchkina-Stantcheva N."/>
            <person name="Riddiford N."/>
            <person name="Rosenzvit M."/>
            <person name="Salinas G."/>
            <person name="Wasmuth J.D."/>
            <person name="Zamanian M."/>
            <person name="Zheng Y."/>
            <person name="Cai X."/>
            <person name="Soberon X."/>
            <person name="Olson P.D."/>
            <person name="Laclette J.P."/>
            <person name="Brehm K."/>
            <person name="Berriman M."/>
            <person name="Garciarrubio A."/>
            <person name="Bobes R.J."/>
            <person name="Fragoso G."/>
            <person name="Sanchez-Flores A."/>
            <person name="Estrada K."/>
            <person name="Cevallos M.A."/>
            <person name="Morett E."/>
            <person name="Gonzalez V."/>
            <person name="Portillo T."/>
            <person name="Ochoa-Leyva A."/>
            <person name="Jose M.V."/>
            <person name="Sciutto E."/>
            <person name="Landa A."/>
            <person name="Jimenez L."/>
            <person name="Valdes V."/>
            <person name="Carrero J.C."/>
            <person name="Larralde C."/>
            <person name="Morales-Montor J."/>
            <person name="Limon-Lason J."/>
            <person name="Soberon X."/>
            <person name="Laclette J.P."/>
        </authorList>
    </citation>
    <scope>NUCLEOTIDE SEQUENCE [LARGE SCALE GENOMIC DNA]</scope>
</reference>
<dbReference type="Proteomes" id="UP000017246">
    <property type="component" value="Unassembled WGS sequence"/>
</dbReference>
<gene>
    <name evidence="4" type="ORF">EmuJ_000879800</name>
</gene>
<dbReference type="AlphaFoldDB" id="A0A068YD04"/>
<dbReference type="GO" id="GO:0007017">
    <property type="term" value="P:microtubule-based process"/>
    <property type="evidence" value="ECO:0007669"/>
    <property type="project" value="TreeGrafter"/>
</dbReference>
<dbReference type="Gene3D" id="1.10.287.370">
    <property type="match status" value="1"/>
</dbReference>
<dbReference type="Pfam" id="PF02996">
    <property type="entry name" value="Prefoldin"/>
    <property type="match status" value="1"/>
</dbReference>
<dbReference type="InterPro" id="IPR009053">
    <property type="entry name" value="Prefoldin"/>
</dbReference>
<dbReference type="OMA" id="YNWDVAQ"/>
<dbReference type="PIRSF" id="PIRSF016396">
    <property type="entry name" value="Prefoldin_subunit_3"/>
    <property type="match status" value="1"/>
</dbReference>
<dbReference type="GO" id="GO:0016272">
    <property type="term" value="C:prefoldin complex"/>
    <property type="evidence" value="ECO:0007669"/>
    <property type="project" value="UniProtKB-UniRule"/>
</dbReference>